<dbReference type="OMA" id="YKSHERF"/>
<keyword evidence="4" id="KW-0597">Phosphoprotein</keyword>
<comment type="subcellular location">
    <subcellularLocation>
        <location evidence="1">Cell membrane</location>
        <topology evidence="1">Single-pass type I membrane protein</topology>
    </subcellularLocation>
</comment>
<organism evidence="16 17">
    <name type="scientific">Tetracentron sinense</name>
    <name type="common">Spur-leaf</name>
    <dbReference type="NCBI Taxonomy" id="13715"/>
    <lineage>
        <taxon>Eukaryota</taxon>
        <taxon>Viridiplantae</taxon>
        <taxon>Streptophyta</taxon>
        <taxon>Embryophyta</taxon>
        <taxon>Tracheophyta</taxon>
        <taxon>Spermatophyta</taxon>
        <taxon>Magnoliopsida</taxon>
        <taxon>Trochodendrales</taxon>
        <taxon>Trochodendraceae</taxon>
        <taxon>Tetracentron</taxon>
    </lineage>
</organism>
<reference evidence="16 17" key="1">
    <citation type="submission" date="2020-04" db="EMBL/GenBank/DDBJ databases">
        <title>Plant Genome Project.</title>
        <authorList>
            <person name="Zhang R.-G."/>
        </authorList>
    </citation>
    <scope>NUCLEOTIDE SEQUENCE [LARGE SCALE GENOMIC DNA]</scope>
    <source>
        <strain evidence="16">YNK0</strain>
        <tissue evidence="16">Leaf</tissue>
    </source>
</reference>
<feature type="compositionally biased region" description="Polar residues" evidence="12">
    <location>
        <begin position="193"/>
        <end position="204"/>
    </location>
</feature>
<dbReference type="SMART" id="SM00369">
    <property type="entry name" value="LRR_TYP"/>
    <property type="match status" value="11"/>
</dbReference>
<dbReference type="SMART" id="SM00365">
    <property type="entry name" value="LRR_SD22"/>
    <property type="match status" value="6"/>
</dbReference>
<feature type="compositionally biased region" description="Polar residues" evidence="12">
    <location>
        <begin position="213"/>
        <end position="229"/>
    </location>
</feature>
<dbReference type="Pfam" id="PF22936">
    <property type="entry name" value="Pol_BBD"/>
    <property type="match status" value="1"/>
</dbReference>
<comment type="similarity">
    <text evidence="2">Belongs to the RLP family.</text>
</comment>
<accession>A0A835DKR1</accession>
<evidence type="ECO:0000256" key="5">
    <source>
        <dbReference type="ARBA" id="ARBA00022614"/>
    </source>
</evidence>
<dbReference type="OrthoDB" id="4691307at2759"/>
<evidence type="ECO:0000259" key="15">
    <source>
        <dbReference type="Pfam" id="PF22936"/>
    </source>
</evidence>
<evidence type="ECO:0000259" key="14">
    <source>
        <dbReference type="Pfam" id="PF08263"/>
    </source>
</evidence>
<evidence type="ECO:0000256" key="7">
    <source>
        <dbReference type="ARBA" id="ARBA00022729"/>
    </source>
</evidence>
<dbReference type="SUPFAM" id="SSF52047">
    <property type="entry name" value="RNI-like"/>
    <property type="match status" value="1"/>
</dbReference>
<dbReference type="PRINTS" id="PR00019">
    <property type="entry name" value="LEURICHRPT"/>
</dbReference>
<evidence type="ECO:0000313" key="16">
    <source>
        <dbReference type="EMBL" id="KAF8407173.1"/>
    </source>
</evidence>
<keyword evidence="3" id="KW-1003">Cell membrane</keyword>
<gene>
    <name evidence="16" type="ORF">HHK36_006299</name>
</gene>
<keyword evidence="6 13" id="KW-0812">Transmembrane</keyword>
<comment type="caution">
    <text evidence="16">The sequence shown here is derived from an EMBL/GenBank/DDBJ whole genome shotgun (WGS) entry which is preliminary data.</text>
</comment>
<keyword evidence="7" id="KW-0732">Signal</keyword>
<dbReference type="SUPFAM" id="SSF52058">
    <property type="entry name" value="L domain-like"/>
    <property type="match status" value="1"/>
</dbReference>
<dbReference type="EMBL" id="JABCRI010000004">
    <property type="protein sequence ID" value="KAF8407173.1"/>
    <property type="molecule type" value="Genomic_DNA"/>
</dbReference>
<dbReference type="InterPro" id="IPR001611">
    <property type="entry name" value="Leu-rich_rpt"/>
</dbReference>
<feature type="region of interest" description="Disordered" evidence="12">
    <location>
        <begin position="193"/>
        <end position="246"/>
    </location>
</feature>
<dbReference type="Proteomes" id="UP000655225">
    <property type="component" value="Unassembled WGS sequence"/>
</dbReference>
<dbReference type="InterPro" id="IPR013210">
    <property type="entry name" value="LRR_N_plant-typ"/>
</dbReference>
<proteinExistence type="inferred from homology"/>
<keyword evidence="8" id="KW-0677">Repeat</keyword>
<dbReference type="Pfam" id="PF08263">
    <property type="entry name" value="LRRNT_2"/>
    <property type="match status" value="1"/>
</dbReference>
<evidence type="ECO:0000256" key="1">
    <source>
        <dbReference type="ARBA" id="ARBA00004251"/>
    </source>
</evidence>
<protein>
    <recommendedName>
        <fullName evidence="18">Leucine-rich repeat-containing N-terminal plant-type domain-containing protein</fullName>
    </recommendedName>
</protein>
<evidence type="ECO:0000256" key="8">
    <source>
        <dbReference type="ARBA" id="ARBA00022737"/>
    </source>
</evidence>
<keyword evidence="17" id="KW-1185">Reference proteome</keyword>
<dbReference type="FunFam" id="3.80.10.10:FF:000095">
    <property type="entry name" value="LRR receptor-like serine/threonine-protein kinase GSO1"/>
    <property type="match status" value="1"/>
</dbReference>
<evidence type="ECO:0008006" key="18">
    <source>
        <dbReference type="Google" id="ProtNLM"/>
    </source>
</evidence>
<evidence type="ECO:0000256" key="2">
    <source>
        <dbReference type="ARBA" id="ARBA00009592"/>
    </source>
</evidence>
<evidence type="ECO:0000313" key="17">
    <source>
        <dbReference type="Proteomes" id="UP000655225"/>
    </source>
</evidence>
<evidence type="ECO:0000256" key="12">
    <source>
        <dbReference type="SAM" id="MobiDB-lite"/>
    </source>
</evidence>
<feature type="transmembrane region" description="Helical" evidence="13">
    <location>
        <begin position="1150"/>
        <end position="1173"/>
    </location>
</feature>
<dbReference type="InterPro" id="IPR054722">
    <property type="entry name" value="PolX-like_BBD"/>
</dbReference>
<dbReference type="Gene3D" id="3.80.10.10">
    <property type="entry name" value="Ribonuclease Inhibitor"/>
    <property type="match status" value="4"/>
</dbReference>
<dbReference type="GO" id="GO:0005886">
    <property type="term" value="C:plasma membrane"/>
    <property type="evidence" value="ECO:0007669"/>
    <property type="project" value="UniProtKB-SubCell"/>
</dbReference>
<dbReference type="InterPro" id="IPR003591">
    <property type="entry name" value="Leu-rich_rpt_typical-subtyp"/>
</dbReference>
<evidence type="ECO:0000256" key="6">
    <source>
        <dbReference type="ARBA" id="ARBA00022692"/>
    </source>
</evidence>
<dbReference type="InterPro" id="IPR051502">
    <property type="entry name" value="RLP_Defense_Trigger"/>
</dbReference>
<feature type="domain" description="Leucine-rich repeat-containing N-terminal plant-type" evidence="14">
    <location>
        <begin position="311"/>
        <end position="355"/>
    </location>
</feature>
<keyword evidence="10 13" id="KW-0472">Membrane</keyword>
<evidence type="ECO:0000256" key="11">
    <source>
        <dbReference type="ARBA" id="ARBA00023180"/>
    </source>
</evidence>
<keyword evidence="5" id="KW-0433">Leucine-rich repeat</keyword>
<name>A0A835DKR1_TETSI</name>
<dbReference type="PROSITE" id="PS51450">
    <property type="entry name" value="LRR"/>
    <property type="match status" value="1"/>
</dbReference>
<keyword evidence="11" id="KW-0325">Glycoprotein</keyword>
<dbReference type="FunFam" id="3.80.10.10:FF:000041">
    <property type="entry name" value="LRR receptor-like serine/threonine-protein kinase ERECTA"/>
    <property type="match status" value="1"/>
</dbReference>
<dbReference type="Pfam" id="PF00560">
    <property type="entry name" value="LRR_1"/>
    <property type="match status" value="6"/>
</dbReference>
<dbReference type="InterPro" id="IPR032675">
    <property type="entry name" value="LRR_dom_sf"/>
</dbReference>
<feature type="compositionally biased region" description="Polar residues" evidence="12">
    <location>
        <begin position="236"/>
        <end position="245"/>
    </location>
</feature>
<evidence type="ECO:0000256" key="13">
    <source>
        <dbReference type="SAM" id="Phobius"/>
    </source>
</evidence>
<evidence type="ECO:0000256" key="4">
    <source>
        <dbReference type="ARBA" id="ARBA00022553"/>
    </source>
</evidence>
<evidence type="ECO:0000256" key="3">
    <source>
        <dbReference type="ARBA" id="ARBA00022475"/>
    </source>
</evidence>
<evidence type="ECO:0000256" key="10">
    <source>
        <dbReference type="ARBA" id="ARBA00023136"/>
    </source>
</evidence>
<dbReference type="PANTHER" id="PTHR48062:SF52">
    <property type="entry name" value="RECEPTOR-LIKE PROTEIN 8-RELATED"/>
    <property type="match status" value="1"/>
</dbReference>
<sequence>MPDLPQMWHDALKCWHRFNHTFQPNDIPQALAAMHLSDSENAEWFLNTGATAHITDNPGKLFNLNPYKGKDSVMVGNGNLLKISHIGEEKVSNGDISIPLKNVLLVPKIKKSLLSVSQLTSDYPYYFEFDKFQFAIKDRTTHRVDGELSTFAEWFDTRDDINASQSFTQAALPSHASAIDSATITAPICSTDSHSAPTITTEQGPPSAPLCSTALSDSTVGPAPSSINSAPMAASDSGNGPSDPQSAAVIAPISTPLEYSFQGWSDLNDTPAVPTSAPIRPPIEPALHGPSILSMVSNPSLPISEDLGCLANERMGLLEFKASVNWTNFVGPLLPSWVDDRANSDCCVWERVKCNRSTGRVIELSLSDTRESYVYSVLDKHIWFLNVSLFLPFEELQLLDLSFNSFDGWLINEGFERLSRLKRLEFLNLDANNFGSSILPSLGALTSLKSLSLRDNTLGGSFPAHELANLINLEILDLRGNQLIGIFPPSMALISLKALSLSFNKLEDPKAIQGLCGLKNLQELDLTYNNLSGIIPPCLSNLTSLRKLDLSNNQLRGKISASLIASLTSLEYIFLSNNYFEGTFSFSAFANHSMLKAVILENDDNKLELETEHPSWVPKFQLKILVLSNCNLHKIPKYLSSQYDLRGIDLSYNKMYGRFPTWLVENNTRMEFLNLRENSLKDHFQLPPYRYLDIYWIDISDNYFDGELQENIGEILPNLEYLNLSRNALQGDIPSSIGDMSKIMSLDLSNNNFSGEIPEHLGIHCNSLKLLKLSNNSLNGQIFPLHFNLSGLRYLDLDNNQFTGNILEGLSKSLELKELNIGNNYISVTGRNSAAYTRPNSNFTSLETLVMRQNFLEGSIPNSFLNSSYLLMTLDIRDNKLFGRIPSSISALSELRILSLKGNHLNGSIPTQLCEMNKIDIMDLSHNTFSGSIPTCLNNITFGRTIAIEDEFEQGLIEVGDFSPVKYYPPIHLLEMRYEYDLLEFVKNEEQEEVEFTTKSRRDFYKGDILNFMSGLDLSCNHLTGDIPHELEELGIYALNLSGNHLTGSIPKSFSNLKNIESLDLSHNELSGEIPTELTTLYTLEVFTVANNNLSGKTPDPKAQFATFDHTSYEGNPFLYGLPLQKNCTPHSESLPSIKGNENMFDIDFVAFYASFVALYIIFLLGFGALLCINPFWRRMWFDLIDMCIHSCFLFSSKAIYKLSAHIRN</sequence>
<feature type="domain" description="Retrovirus-related Pol polyprotein from transposon TNT 1-94-like beta-barrel" evidence="15">
    <location>
        <begin position="44"/>
        <end position="121"/>
    </location>
</feature>
<dbReference type="Pfam" id="PF13855">
    <property type="entry name" value="LRR_8"/>
    <property type="match status" value="2"/>
</dbReference>
<evidence type="ECO:0000256" key="9">
    <source>
        <dbReference type="ARBA" id="ARBA00022989"/>
    </source>
</evidence>
<keyword evidence="9 13" id="KW-1133">Transmembrane helix</keyword>
<dbReference type="AlphaFoldDB" id="A0A835DKR1"/>
<dbReference type="PANTHER" id="PTHR48062">
    <property type="entry name" value="RECEPTOR-LIKE PROTEIN 14"/>
    <property type="match status" value="1"/>
</dbReference>
<dbReference type="FunFam" id="3.80.10.10:FF:000383">
    <property type="entry name" value="Leucine-rich repeat receptor protein kinase EMS1"/>
    <property type="match status" value="1"/>
</dbReference>